<keyword evidence="8" id="KW-1185">Reference proteome</keyword>
<comment type="function">
    <text evidence="4">Is involved in the conjugation of reduced glutathione to a wide number of exogenous and endogenous hydrophobic electrophiles.</text>
</comment>
<dbReference type="EMBL" id="JAKUCV010000709">
    <property type="protein sequence ID" value="KAJ4849067.1"/>
    <property type="molecule type" value="Genomic_DNA"/>
</dbReference>
<dbReference type="OrthoDB" id="4951845at2759"/>
<accession>A0A9Q0GHT0</accession>
<feature type="domain" description="GST C-terminal" evidence="6">
    <location>
        <begin position="86"/>
        <end position="210"/>
    </location>
</feature>
<dbReference type="SFLD" id="SFLDS00019">
    <property type="entry name" value="Glutathione_Transferase_(cytos"/>
    <property type="match status" value="1"/>
</dbReference>
<dbReference type="GO" id="GO:0004364">
    <property type="term" value="F:glutathione transferase activity"/>
    <property type="evidence" value="ECO:0007669"/>
    <property type="project" value="UniProtKB-UniRule"/>
</dbReference>
<gene>
    <name evidence="7" type="ORF">Tsubulata_937812</name>
</gene>
<evidence type="ECO:0000259" key="5">
    <source>
        <dbReference type="PROSITE" id="PS50404"/>
    </source>
</evidence>
<dbReference type="FunFam" id="3.40.30.10:FF:000044">
    <property type="entry name" value="Glutathione S-transferase GSTU6"/>
    <property type="match status" value="1"/>
</dbReference>
<evidence type="ECO:0000256" key="3">
    <source>
        <dbReference type="ARBA" id="ARBA00047960"/>
    </source>
</evidence>
<protein>
    <recommendedName>
        <fullName evidence="4">Glutathione S-transferase</fullName>
        <ecNumber evidence="4">2.5.1.18</ecNumber>
    </recommendedName>
</protein>
<dbReference type="EC" id="2.5.1.18" evidence="4"/>
<dbReference type="InterPro" id="IPR045073">
    <property type="entry name" value="Omega/Tau-like"/>
</dbReference>
<dbReference type="Gene3D" id="3.40.30.10">
    <property type="entry name" value="Glutaredoxin"/>
    <property type="match status" value="1"/>
</dbReference>
<dbReference type="SUPFAM" id="SSF52833">
    <property type="entry name" value="Thioredoxin-like"/>
    <property type="match status" value="1"/>
</dbReference>
<dbReference type="PROSITE" id="PS50405">
    <property type="entry name" value="GST_CTER"/>
    <property type="match status" value="1"/>
</dbReference>
<dbReference type="AlphaFoldDB" id="A0A9Q0GHT0"/>
<dbReference type="CDD" id="cd03058">
    <property type="entry name" value="GST_N_Tau"/>
    <property type="match status" value="1"/>
</dbReference>
<keyword evidence="1 4" id="KW-0808">Transferase</keyword>
<dbReference type="InterPro" id="IPR036282">
    <property type="entry name" value="Glutathione-S-Trfase_C_sf"/>
</dbReference>
<evidence type="ECO:0000256" key="2">
    <source>
        <dbReference type="ARBA" id="ARBA00025743"/>
    </source>
</evidence>
<comment type="caution">
    <text evidence="7">The sequence shown here is derived from an EMBL/GenBank/DDBJ whole genome shotgun (WGS) entry which is preliminary data.</text>
</comment>
<comment type="catalytic activity">
    <reaction evidence="3 4">
        <text>RX + glutathione = an S-substituted glutathione + a halide anion + H(+)</text>
        <dbReference type="Rhea" id="RHEA:16437"/>
        <dbReference type="ChEBI" id="CHEBI:15378"/>
        <dbReference type="ChEBI" id="CHEBI:16042"/>
        <dbReference type="ChEBI" id="CHEBI:17792"/>
        <dbReference type="ChEBI" id="CHEBI:57925"/>
        <dbReference type="ChEBI" id="CHEBI:90779"/>
        <dbReference type="EC" id="2.5.1.18"/>
    </reaction>
</comment>
<evidence type="ECO:0000313" key="8">
    <source>
        <dbReference type="Proteomes" id="UP001141552"/>
    </source>
</evidence>
<dbReference type="InterPro" id="IPR036249">
    <property type="entry name" value="Thioredoxin-like_sf"/>
</dbReference>
<dbReference type="PANTHER" id="PTHR11260">
    <property type="entry name" value="GLUTATHIONE S-TRANSFERASE, GST, SUPERFAMILY, GST DOMAIN CONTAINING"/>
    <property type="match status" value="1"/>
</dbReference>
<dbReference type="PROSITE" id="PS50404">
    <property type="entry name" value="GST_NTER"/>
    <property type="match status" value="1"/>
</dbReference>
<dbReference type="SFLD" id="SFLDG00358">
    <property type="entry name" value="Main_(cytGST)"/>
    <property type="match status" value="1"/>
</dbReference>
<dbReference type="InterPro" id="IPR010987">
    <property type="entry name" value="Glutathione-S-Trfase_C-like"/>
</dbReference>
<evidence type="ECO:0000259" key="6">
    <source>
        <dbReference type="PROSITE" id="PS50405"/>
    </source>
</evidence>
<evidence type="ECO:0000313" key="7">
    <source>
        <dbReference type="EMBL" id="KAJ4849067.1"/>
    </source>
</evidence>
<dbReference type="InterPro" id="IPR040079">
    <property type="entry name" value="Glutathione_S-Trfase"/>
</dbReference>
<dbReference type="SFLD" id="SFLDG01152">
    <property type="entry name" value="Main.3:_Omega-_and_Tau-like"/>
    <property type="match status" value="1"/>
</dbReference>
<dbReference type="Pfam" id="PF02798">
    <property type="entry name" value="GST_N"/>
    <property type="match status" value="1"/>
</dbReference>
<comment type="similarity">
    <text evidence="2">Belongs to the GST superfamily. Tau family.</text>
</comment>
<comment type="subcellular location">
    <subcellularLocation>
        <location evidence="4">Cytoplasm</location>
        <location evidence="4">Cytosol</location>
    </subcellularLocation>
</comment>
<dbReference type="InterPro" id="IPR045074">
    <property type="entry name" value="GST_C_Tau"/>
</dbReference>
<dbReference type="GO" id="GO:0005829">
    <property type="term" value="C:cytosol"/>
    <property type="evidence" value="ECO:0007669"/>
    <property type="project" value="UniProtKB-SubCell"/>
</dbReference>
<dbReference type="Gene3D" id="1.20.1050.10">
    <property type="match status" value="1"/>
</dbReference>
<evidence type="ECO:0000256" key="4">
    <source>
        <dbReference type="RuleBase" id="RU369102"/>
    </source>
</evidence>
<organism evidence="7 8">
    <name type="scientific">Turnera subulata</name>
    <dbReference type="NCBI Taxonomy" id="218843"/>
    <lineage>
        <taxon>Eukaryota</taxon>
        <taxon>Viridiplantae</taxon>
        <taxon>Streptophyta</taxon>
        <taxon>Embryophyta</taxon>
        <taxon>Tracheophyta</taxon>
        <taxon>Spermatophyta</taxon>
        <taxon>Magnoliopsida</taxon>
        <taxon>eudicotyledons</taxon>
        <taxon>Gunneridae</taxon>
        <taxon>Pentapetalae</taxon>
        <taxon>rosids</taxon>
        <taxon>fabids</taxon>
        <taxon>Malpighiales</taxon>
        <taxon>Passifloraceae</taxon>
        <taxon>Turnera</taxon>
    </lineage>
</organism>
<dbReference type="GO" id="GO:0006749">
    <property type="term" value="P:glutathione metabolic process"/>
    <property type="evidence" value="ECO:0007669"/>
    <property type="project" value="InterPro"/>
</dbReference>
<dbReference type="CDD" id="cd03185">
    <property type="entry name" value="GST_C_Tau"/>
    <property type="match status" value="1"/>
</dbReference>
<dbReference type="Proteomes" id="UP001141552">
    <property type="component" value="Unassembled WGS sequence"/>
</dbReference>
<dbReference type="InterPro" id="IPR004045">
    <property type="entry name" value="Glutathione_S-Trfase_N"/>
</dbReference>
<keyword evidence="4" id="KW-0963">Cytoplasm</keyword>
<feature type="domain" description="GST N-terminal" evidence="5">
    <location>
        <begin position="2"/>
        <end position="81"/>
    </location>
</feature>
<dbReference type="SUPFAM" id="SSF47616">
    <property type="entry name" value="GST C-terminal domain-like"/>
    <property type="match status" value="1"/>
</dbReference>
<reference evidence="7" key="2">
    <citation type="journal article" date="2023" name="Plants (Basel)">
        <title>Annotation of the Turnera subulata (Passifloraceae) Draft Genome Reveals the S-Locus Evolved after the Divergence of Turneroideae from Passifloroideae in a Stepwise Manner.</title>
        <authorList>
            <person name="Henning P.M."/>
            <person name="Roalson E.H."/>
            <person name="Mir W."/>
            <person name="McCubbin A.G."/>
            <person name="Shore J.S."/>
        </authorList>
    </citation>
    <scope>NUCLEOTIDE SEQUENCE</scope>
    <source>
        <strain evidence="7">F60SS</strain>
    </source>
</reference>
<reference evidence="7" key="1">
    <citation type="submission" date="2022-02" db="EMBL/GenBank/DDBJ databases">
        <authorList>
            <person name="Henning P.M."/>
            <person name="McCubbin A.G."/>
            <person name="Shore J.S."/>
        </authorList>
    </citation>
    <scope>NUCLEOTIDE SEQUENCE</scope>
    <source>
        <strain evidence="7">F60SS</strain>
        <tissue evidence="7">Leaves</tissue>
    </source>
</reference>
<name>A0A9Q0GHT0_9ROSI</name>
<proteinExistence type="inferred from homology"/>
<dbReference type="Pfam" id="PF13410">
    <property type="entry name" value="GST_C_2"/>
    <property type="match status" value="1"/>
</dbReference>
<dbReference type="PANTHER" id="PTHR11260:SF679">
    <property type="entry name" value="GLUTATHIONE TRANSFERASE"/>
    <property type="match status" value="1"/>
</dbReference>
<sequence length="227" mass="25963">MEEVKLLGQWPSPFTYRVIWALKIKGIPYEFVADDVTNKSPSLLKCNPVHKKIPVLVHGEKPICESMIIVEYLDEVWPQNPLLPSDPQERAVARFWAKFADDKGPSIWDMFRGTGEALEQAKKATLEMLQAAIEDHGLGDKKFFGGDQIGIADIAFGSIIHWLTFIQVAVGVNLLETHRFPRLLGWLQNFQQVPEIQENLPDWEETAAFFTGRREVLLKSTWPPRRQ</sequence>
<dbReference type="FunFam" id="1.20.1050.10:FF:000012">
    <property type="entry name" value="Tau class glutathione S-transferase"/>
    <property type="match status" value="1"/>
</dbReference>
<evidence type="ECO:0000256" key="1">
    <source>
        <dbReference type="ARBA" id="ARBA00022679"/>
    </source>
</evidence>